<proteinExistence type="predicted"/>
<dbReference type="Proteomes" id="UP000789342">
    <property type="component" value="Unassembled WGS sequence"/>
</dbReference>
<feature type="non-terminal residue" evidence="1">
    <location>
        <position position="1"/>
    </location>
</feature>
<sequence>MTIKFSNGDLCFGYDDLTFNFRERSYEFSRYFFDPEIGYLLKSDIVECEIFQVLES</sequence>
<reference evidence="1" key="1">
    <citation type="submission" date="2021-06" db="EMBL/GenBank/DDBJ databases">
        <authorList>
            <person name="Kallberg Y."/>
            <person name="Tangrot J."/>
            <person name="Rosling A."/>
        </authorList>
    </citation>
    <scope>NUCLEOTIDE SEQUENCE</scope>
    <source>
        <strain evidence="1">CL551</strain>
    </source>
</reference>
<keyword evidence="2" id="KW-1185">Reference proteome</keyword>
<comment type="caution">
    <text evidence="1">The sequence shown here is derived from an EMBL/GenBank/DDBJ whole genome shotgun (WGS) entry which is preliminary data.</text>
</comment>
<dbReference type="AlphaFoldDB" id="A0A9N9H3N8"/>
<name>A0A9N9H3N8_9GLOM</name>
<evidence type="ECO:0000313" key="2">
    <source>
        <dbReference type="Proteomes" id="UP000789342"/>
    </source>
</evidence>
<organism evidence="1 2">
    <name type="scientific">Acaulospora morrowiae</name>
    <dbReference type="NCBI Taxonomy" id="94023"/>
    <lineage>
        <taxon>Eukaryota</taxon>
        <taxon>Fungi</taxon>
        <taxon>Fungi incertae sedis</taxon>
        <taxon>Mucoromycota</taxon>
        <taxon>Glomeromycotina</taxon>
        <taxon>Glomeromycetes</taxon>
        <taxon>Diversisporales</taxon>
        <taxon>Acaulosporaceae</taxon>
        <taxon>Acaulospora</taxon>
    </lineage>
</organism>
<dbReference type="EMBL" id="CAJVPV010009755">
    <property type="protein sequence ID" value="CAG8644918.1"/>
    <property type="molecule type" value="Genomic_DNA"/>
</dbReference>
<accession>A0A9N9H3N8</accession>
<evidence type="ECO:0000313" key="1">
    <source>
        <dbReference type="EMBL" id="CAG8644918.1"/>
    </source>
</evidence>
<gene>
    <name evidence="1" type="ORF">AMORRO_LOCUS9687</name>
</gene>
<protein>
    <submittedName>
        <fullName evidence="1">1619_t:CDS:1</fullName>
    </submittedName>
</protein>